<dbReference type="InterPro" id="IPR032466">
    <property type="entry name" value="Metal_Hydrolase"/>
</dbReference>
<proteinExistence type="predicted"/>
<dbReference type="SUPFAM" id="SSF51556">
    <property type="entry name" value="Metallo-dependent hydrolases"/>
    <property type="match status" value="1"/>
</dbReference>
<accession>A0ABV1WZY3</accession>
<evidence type="ECO:0000259" key="1">
    <source>
        <dbReference type="Pfam" id="PF04909"/>
    </source>
</evidence>
<protein>
    <submittedName>
        <fullName evidence="2">Amidohydrolase family protein</fullName>
    </submittedName>
</protein>
<comment type="caution">
    <text evidence="2">The sequence shown here is derived from an EMBL/GenBank/DDBJ whole genome shotgun (WGS) entry which is preliminary data.</text>
</comment>
<dbReference type="Gene3D" id="3.20.20.140">
    <property type="entry name" value="Metal-dependent hydrolases"/>
    <property type="match status" value="1"/>
</dbReference>
<organism evidence="2 3">
    <name type="scientific">Streptomyces hyaluromycini</name>
    <dbReference type="NCBI Taxonomy" id="1377993"/>
    <lineage>
        <taxon>Bacteria</taxon>
        <taxon>Bacillati</taxon>
        <taxon>Actinomycetota</taxon>
        <taxon>Actinomycetes</taxon>
        <taxon>Kitasatosporales</taxon>
        <taxon>Streptomycetaceae</taxon>
        <taxon>Streptomyces</taxon>
    </lineage>
</organism>
<dbReference type="EMBL" id="JBEPEK010000168">
    <property type="protein sequence ID" value="MER7182323.1"/>
    <property type="molecule type" value="Genomic_DNA"/>
</dbReference>
<gene>
    <name evidence="2" type="ORF">ABT404_23035</name>
</gene>
<dbReference type="Pfam" id="PF04909">
    <property type="entry name" value="Amidohydro_2"/>
    <property type="match status" value="1"/>
</dbReference>
<keyword evidence="3" id="KW-1185">Reference proteome</keyword>
<dbReference type="RefSeq" id="WP_350783412.1">
    <property type="nucleotide sequence ID" value="NZ_JBEPEK010000168.1"/>
</dbReference>
<sequence>MKAGRFIVDTHVHAQRHAAGKKVRDSVAAANEDNKGVKVNPWRQLGANMPAMETYDNSERLLWDMGNYDIDMCVLLPAFGMSDALNAELVERHPDRFVAECGATDYRKACIAGEVEWSIKGACEALDKLLATGTYRGVGEAAPYMPVLPDGADPREGMVSSDEAVRNMMAMCDVVKQYDGVIFRTHSGCAMGYELGYHFGSLGPTNYNILLVHDLATAYPEVPIVINHGGIQAHWSEIFYDQCLQVAAAHDNVYLETGLWWSELYDKAVADPNIGPEKLIFGTDWGASIGCHSQPFGQPSSYFVQDRRSGPIRHQADYWGWGLRELTRVRMAQDDMNLILGGNAARLYKLQTPFSRIFRPTYLD</sequence>
<feature type="domain" description="Amidohydrolase-related" evidence="1">
    <location>
        <begin position="84"/>
        <end position="350"/>
    </location>
</feature>
<reference evidence="2 3" key="1">
    <citation type="submission" date="2024-06" db="EMBL/GenBank/DDBJ databases">
        <title>The Natural Products Discovery Center: Release of the First 8490 Sequenced Strains for Exploring Actinobacteria Biosynthetic Diversity.</title>
        <authorList>
            <person name="Kalkreuter E."/>
            <person name="Kautsar S.A."/>
            <person name="Yang D."/>
            <person name="Bader C.D."/>
            <person name="Teijaro C.N."/>
            <person name="Fluegel L."/>
            <person name="Davis C.M."/>
            <person name="Simpson J.R."/>
            <person name="Lauterbach L."/>
            <person name="Steele A.D."/>
            <person name="Gui C."/>
            <person name="Meng S."/>
            <person name="Li G."/>
            <person name="Viehrig K."/>
            <person name="Ye F."/>
            <person name="Su P."/>
            <person name="Kiefer A.F."/>
            <person name="Nichols A."/>
            <person name="Cepeda A.J."/>
            <person name="Yan W."/>
            <person name="Fan B."/>
            <person name="Jiang Y."/>
            <person name="Adhikari A."/>
            <person name="Zheng C.-J."/>
            <person name="Schuster L."/>
            <person name="Cowan T.M."/>
            <person name="Smanski M.J."/>
            <person name="Chevrette M.G."/>
            <person name="De Carvalho L.P.S."/>
            <person name="Shen B."/>
        </authorList>
    </citation>
    <scope>NUCLEOTIDE SEQUENCE [LARGE SCALE GENOMIC DNA]</scope>
    <source>
        <strain evidence="2 3">NPDC000234</strain>
    </source>
</reference>
<evidence type="ECO:0000313" key="2">
    <source>
        <dbReference type="EMBL" id="MER7182323.1"/>
    </source>
</evidence>
<dbReference type="InterPro" id="IPR006680">
    <property type="entry name" value="Amidohydro-rel"/>
</dbReference>
<dbReference type="Proteomes" id="UP001474181">
    <property type="component" value="Unassembled WGS sequence"/>
</dbReference>
<name>A0ABV1WZY3_9ACTN</name>
<evidence type="ECO:0000313" key="3">
    <source>
        <dbReference type="Proteomes" id="UP001474181"/>
    </source>
</evidence>